<dbReference type="SMART" id="SM00255">
    <property type="entry name" value="TIR"/>
    <property type="match status" value="1"/>
</dbReference>
<feature type="compositionally biased region" description="Basic residues" evidence="1">
    <location>
        <begin position="99"/>
        <end position="108"/>
    </location>
</feature>
<dbReference type="InterPro" id="IPR035897">
    <property type="entry name" value="Toll_tir_struct_dom_sf"/>
</dbReference>
<dbReference type="PANTHER" id="PTHR16253:SF0">
    <property type="entry name" value="TETRATRICOPEPTIDE REPEAT PROTEIN 22"/>
    <property type="match status" value="1"/>
</dbReference>
<comment type="caution">
    <text evidence="3">The sequence shown here is derived from an EMBL/GenBank/DDBJ whole genome shotgun (WGS) entry which is preliminary data.</text>
</comment>
<dbReference type="Proteomes" id="UP001596496">
    <property type="component" value="Unassembled WGS sequence"/>
</dbReference>
<sequence>MEAVALALTAVGTVAGVVAAYYAWVAVRPARRAAPRPAASAPAPTPAPEALPSEETAGTALSEQTEPAAGTGPSEEPSVAGTGPAEESGPSAAGTGPLRRPRSSPRRPGRVAYDAFVAYSHEDGEWVEAFTRRLEDRGLRIARDQVVLVPGDVLVHAVERAIRDSAAGILVCSPASMASGWARQEYAALVQRAIENGSRFIPVVIKDVELPAFAKTRYYADFRDAAPSEYDRRIDDIASALRVTRPEARPAT</sequence>
<keyword evidence="3" id="KW-0675">Receptor</keyword>
<dbReference type="PROSITE" id="PS50104">
    <property type="entry name" value="TIR"/>
    <property type="match status" value="1"/>
</dbReference>
<protein>
    <submittedName>
        <fullName evidence="3">Toll/interleukin-1 receptor domain-containing protein</fullName>
    </submittedName>
</protein>
<dbReference type="Pfam" id="PF13676">
    <property type="entry name" value="TIR_2"/>
    <property type="match status" value="1"/>
</dbReference>
<dbReference type="InterPro" id="IPR000157">
    <property type="entry name" value="TIR_dom"/>
</dbReference>
<dbReference type="SUPFAM" id="SSF52200">
    <property type="entry name" value="Toll/Interleukin receptor TIR domain"/>
    <property type="match status" value="1"/>
</dbReference>
<evidence type="ECO:0000259" key="2">
    <source>
        <dbReference type="PROSITE" id="PS50104"/>
    </source>
</evidence>
<organism evidence="3 4">
    <name type="scientific">Sphaerisporangium rhizosphaerae</name>
    <dbReference type="NCBI Taxonomy" id="2269375"/>
    <lineage>
        <taxon>Bacteria</taxon>
        <taxon>Bacillati</taxon>
        <taxon>Actinomycetota</taxon>
        <taxon>Actinomycetes</taxon>
        <taxon>Streptosporangiales</taxon>
        <taxon>Streptosporangiaceae</taxon>
        <taxon>Sphaerisporangium</taxon>
    </lineage>
</organism>
<evidence type="ECO:0000313" key="3">
    <source>
        <dbReference type="EMBL" id="MFC7383167.1"/>
    </source>
</evidence>
<feature type="domain" description="TIR" evidence="2">
    <location>
        <begin position="111"/>
        <end position="241"/>
    </location>
</feature>
<gene>
    <name evidence="3" type="ORF">ACFQSB_13180</name>
</gene>
<evidence type="ECO:0000256" key="1">
    <source>
        <dbReference type="SAM" id="MobiDB-lite"/>
    </source>
</evidence>
<dbReference type="EMBL" id="JBHTCG010000007">
    <property type="protein sequence ID" value="MFC7383167.1"/>
    <property type="molecule type" value="Genomic_DNA"/>
</dbReference>
<dbReference type="PANTHER" id="PTHR16253">
    <property type="entry name" value="TETRATRICOPEPTIDE REPEAT PROTEIN 22"/>
    <property type="match status" value="1"/>
</dbReference>
<dbReference type="InterPro" id="IPR042342">
    <property type="entry name" value="TTC22"/>
</dbReference>
<dbReference type="RefSeq" id="WP_380826594.1">
    <property type="nucleotide sequence ID" value="NZ_JBHTCG010000007.1"/>
</dbReference>
<keyword evidence="4" id="KW-1185">Reference proteome</keyword>
<accession>A0ABW2P3T8</accession>
<reference evidence="4" key="1">
    <citation type="journal article" date="2019" name="Int. J. Syst. Evol. Microbiol.">
        <title>The Global Catalogue of Microorganisms (GCM) 10K type strain sequencing project: providing services to taxonomists for standard genome sequencing and annotation.</title>
        <authorList>
            <consortium name="The Broad Institute Genomics Platform"/>
            <consortium name="The Broad Institute Genome Sequencing Center for Infectious Disease"/>
            <person name="Wu L."/>
            <person name="Ma J."/>
        </authorList>
    </citation>
    <scope>NUCLEOTIDE SEQUENCE [LARGE SCALE GENOMIC DNA]</scope>
    <source>
        <strain evidence="4">CECT 7649</strain>
    </source>
</reference>
<feature type="region of interest" description="Disordered" evidence="1">
    <location>
        <begin position="36"/>
        <end position="108"/>
    </location>
</feature>
<dbReference type="Gene3D" id="3.40.50.10140">
    <property type="entry name" value="Toll/interleukin-1 receptor homology (TIR) domain"/>
    <property type="match status" value="1"/>
</dbReference>
<evidence type="ECO:0000313" key="4">
    <source>
        <dbReference type="Proteomes" id="UP001596496"/>
    </source>
</evidence>
<name>A0ABW2P3T8_9ACTN</name>
<proteinExistence type="predicted"/>